<dbReference type="InterPro" id="IPR000774">
    <property type="entry name" value="PPIase_FKBP_N"/>
</dbReference>
<reference evidence="10 11" key="1">
    <citation type="submission" date="2019-11" db="EMBL/GenBank/DDBJ databases">
        <title>P. haliotis isolates from Z. marina roots.</title>
        <authorList>
            <person name="Cohen M."/>
            <person name="Jospin G."/>
            <person name="Eisen J.A."/>
            <person name="Coil D.A."/>
        </authorList>
    </citation>
    <scope>NUCLEOTIDE SEQUENCE [LARGE SCALE GENOMIC DNA]</scope>
    <source>
        <strain evidence="10 11">UCD-MCMsp1aY</strain>
    </source>
</reference>
<protein>
    <recommendedName>
        <fullName evidence="7">Peptidyl-prolyl cis-trans isomerase</fullName>
        <ecNumber evidence="7">5.2.1.8</ecNumber>
    </recommendedName>
</protein>
<dbReference type="PROSITE" id="PS50059">
    <property type="entry name" value="FKBP_PPIASE"/>
    <property type="match status" value="1"/>
</dbReference>
<proteinExistence type="inferred from homology"/>
<keyword evidence="3 8" id="KW-0732">Signal</keyword>
<evidence type="ECO:0000313" key="10">
    <source>
        <dbReference type="EMBL" id="MUH73705.1"/>
    </source>
</evidence>
<dbReference type="GO" id="GO:0006457">
    <property type="term" value="P:protein folding"/>
    <property type="evidence" value="ECO:0007669"/>
    <property type="project" value="InterPro"/>
</dbReference>
<comment type="similarity">
    <text evidence="2 7">Belongs to the FKBP-type PPIase family.</text>
</comment>
<evidence type="ECO:0000256" key="2">
    <source>
        <dbReference type="ARBA" id="ARBA00006577"/>
    </source>
</evidence>
<evidence type="ECO:0000259" key="9">
    <source>
        <dbReference type="PROSITE" id="PS50059"/>
    </source>
</evidence>
<feature type="domain" description="PPIase FKBP-type" evidence="9">
    <location>
        <begin position="153"/>
        <end position="238"/>
    </location>
</feature>
<comment type="caution">
    <text evidence="10">The sequence shown here is derived from an EMBL/GenBank/DDBJ whole genome shotgun (WGS) entry which is preliminary data.</text>
</comment>
<evidence type="ECO:0000313" key="11">
    <source>
        <dbReference type="Proteomes" id="UP000439994"/>
    </source>
</evidence>
<gene>
    <name evidence="10" type="primary">fkpA</name>
    <name evidence="10" type="ORF">GNP35_15130</name>
</gene>
<dbReference type="PANTHER" id="PTHR43811">
    <property type="entry name" value="FKBP-TYPE PEPTIDYL-PROLYL CIS-TRANS ISOMERASE FKPA"/>
    <property type="match status" value="1"/>
</dbReference>
<dbReference type="FunFam" id="3.10.50.40:FF:000045">
    <property type="entry name" value="Peptidyl-prolyl cis-trans isomerase"/>
    <property type="match status" value="1"/>
</dbReference>
<dbReference type="GO" id="GO:0003755">
    <property type="term" value="F:peptidyl-prolyl cis-trans isomerase activity"/>
    <property type="evidence" value="ECO:0007669"/>
    <property type="project" value="UniProtKB-UniRule"/>
</dbReference>
<dbReference type="SUPFAM" id="SSF54534">
    <property type="entry name" value="FKBP-like"/>
    <property type="match status" value="1"/>
</dbReference>
<keyword evidence="4 6" id="KW-0697">Rotamase</keyword>
<dbReference type="NCBIfam" id="NF008150">
    <property type="entry name" value="PRK10902.1"/>
    <property type="match status" value="1"/>
</dbReference>
<evidence type="ECO:0000256" key="7">
    <source>
        <dbReference type="RuleBase" id="RU003915"/>
    </source>
</evidence>
<dbReference type="AlphaFoldDB" id="A0A6N8FAT2"/>
<evidence type="ECO:0000256" key="5">
    <source>
        <dbReference type="ARBA" id="ARBA00023235"/>
    </source>
</evidence>
<dbReference type="OrthoDB" id="9814548at2"/>
<evidence type="ECO:0000256" key="3">
    <source>
        <dbReference type="ARBA" id="ARBA00022729"/>
    </source>
</evidence>
<dbReference type="Pfam" id="PF01346">
    <property type="entry name" value="FKBP_N"/>
    <property type="match status" value="1"/>
</dbReference>
<evidence type="ECO:0000256" key="6">
    <source>
        <dbReference type="PROSITE-ProRule" id="PRU00277"/>
    </source>
</evidence>
<keyword evidence="5 6" id="KW-0413">Isomerase</keyword>
<comment type="catalytic activity">
    <reaction evidence="1 6 7">
        <text>[protein]-peptidylproline (omega=180) = [protein]-peptidylproline (omega=0)</text>
        <dbReference type="Rhea" id="RHEA:16237"/>
        <dbReference type="Rhea" id="RHEA-COMP:10747"/>
        <dbReference type="Rhea" id="RHEA-COMP:10748"/>
        <dbReference type="ChEBI" id="CHEBI:83833"/>
        <dbReference type="ChEBI" id="CHEBI:83834"/>
        <dbReference type="EC" id="5.2.1.8"/>
    </reaction>
</comment>
<accession>A0A6N8FAT2</accession>
<evidence type="ECO:0000256" key="4">
    <source>
        <dbReference type="ARBA" id="ARBA00023110"/>
    </source>
</evidence>
<name>A0A6N8FAT2_9GAMM</name>
<dbReference type="PANTHER" id="PTHR43811:SF19">
    <property type="entry name" value="39 KDA FK506-BINDING NUCLEAR PROTEIN"/>
    <property type="match status" value="1"/>
</dbReference>
<evidence type="ECO:0000256" key="8">
    <source>
        <dbReference type="SAM" id="SignalP"/>
    </source>
</evidence>
<dbReference type="RefSeq" id="WP_155697106.1">
    <property type="nucleotide sequence ID" value="NZ_WOCD01000005.1"/>
</dbReference>
<organism evidence="10 11">
    <name type="scientific">Psychrosphaera haliotis</name>
    <dbReference type="NCBI Taxonomy" id="555083"/>
    <lineage>
        <taxon>Bacteria</taxon>
        <taxon>Pseudomonadati</taxon>
        <taxon>Pseudomonadota</taxon>
        <taxon>Gammaproteobacteria</taxon>
        <taxon>Alteromonadales</taxon>
        <taxon>Pseudoalteromonadaceae</taxon>
        <taxon>Psychrosphaera</taxon>
    </lineage>
</organism>
<dbReference type="Gene3D" id="3.10.50.40">
    <property type="match status" value="1"/>
</dbReference>
<dbReference type="Pfam" id="PF00254">
    <property type="entry name" value="FKBP_C"/>
    <property type="match status" value="1"/>
</dbReference>
<keyword evidence="11" id="KW-1185">Reference proteome</keyword>
<dbReference type="Proteomes" id="UP000439994">
    <property type="component" value="Unassembled WGS sequence"/>
</dbReference>
<evidence type="ECO:0000256" key="1">
    <source>
        <dbReference type="ARBA" id="ARBA00000971"/>
    </source>
</evidence>
<feature type="chain" id="PRO_5026718411" description="Peptidyl-prolyl cis-trans isomerase" evidence="8">
    <location>
        <begin position="26"/>
        <end position="247"/>
    </location>
</feature>
<dbReference type="InterPro" id="IPR001179">
    <property type="entry name" value="PPIase_FKBP_dom"/>
</dbReference>
<dbReference type="InterPro" id="IPR046357">
    <property type="entry name" value="PPIase_dom_sf"/>
</dbReference>
<dbReference type="PROSITE" id="PS51257">
    <property type="entry name" value="PROKAR_LIPOPROTEIN"/>
    <property type="match status" value="1"/>
</dbReference>
<sequence>MNKAVKITAIAAAVALLGACGNAEKAQVKVETDADKQSYALGASMGRYLNNNLEKNGEIGIELKKDLILGGIEDALSDKVQLSDEEIETVMNALEADVRKRGMERQKELTEAAKSEGTAFLAENAKRSEVTVTESGLQYEVLQEAEGEKPAAADTVTVHYHGTLIDGTVFDSSVDRGEQISFALNRVIPGWTEGLQYMSKGSKYKFYIPSDLGYGARAAGSIPAHSALIFEVELFDIQKAPAAPATE</sequence>
<dbReference type="Gene3D" id="1.10.287.460">
    <property type="entry name" value="Peptidyl-prolyl cis-trans isomerase, FKBP-type, N-terminal domain"/>
    <property type="match status" value="1"/>
</dbReference>
<dbReference type="EMBL" id="WOCD01000005">
    <property type="protein sequence ID" value="MUH73705.1"/>
    <property type="molecule type" value="Genomic_DNA"/>
</dbReference>
<feature type="signal peptide" evidence="8">
    <location>
        <begin position="1"/>
        <end position="25"/>
    </location>
</feature>
<dbReference type="EC" id="5.2.1.8" evidence="7"/>
<dbReference type="InterPro" id="IPR036944">
    <property type="entry name" value="PPIase_FKBP_N_sf"/>
</dbReference>